<reference evidence="1 2" key="1">
    <citation type="submission" date="2019-12" db="EMBL/GenBank/DDBJ databases">
        <title>Whole genome sequencing of endophytic Actinobacterium Micromonospora sp. MPMI6T.</title>
        <authorList>
            <person name="Evv R."/>
            <person name="Podile A.R."/>
        </authorList>
    </citation>
    <scope>NUCLEOTIDE SEQUENCE [LARGE SCALE GENOMIC DNA]</scope>
    <source>
        <strain evidence="1 2">MPMI6</strain>
    </source>
</reference>
<evidence type="ECO:0000313" key="2">
    <source>
        <dbReference type="Proteomes" id="UP000823521"/>
    </source>
</evidence>
<sequence length="145" mass="15824">MAAPALTDHRDQPRALPLREVRTRLTQLLAMAELTDTVTVVTRDGDPRPIAAIVPAPAARTLAQTRADAERLRTVSAGWARRLDESHQRSARRHAAELQAVTDALAEVWAELDRRVPPGSDPALTRLRAAHADLLRATGPATPDR</sequence>
<gene>
    <name evidence="1" type="ORF">GSF22_10950</name>
</gene>
<keyword evidence="2" id="KW-1185">Reference proteome</keyword>
<evidence type="ECO:0000313" key="1">
    <source>
        <dbReference type="EMBL" id="MBO4206515.1"/>
    </source>
</evidence>
<dbReference type="EMBL" id="WVUH01000071">
    <property type="protein sequence ID" value="MBO4206515.1"/>
    <property type="molecule type" value="Genomic_DNA"/>
</dbReference>
<dbReference type="RefSeq" id="WP_208813419.1">
    <property type="nucleotide sequence ID" value="NZ_WVUH01000071.1"/>
</dbReference>
<name>A0ABS3VPP1_MICEH</name>
<protein>
    <submittedName>
        <fullName evidence="1">Type II toxin-antitoxin system Phd/YefM family antitoxin</fullName>
    </submittedName>
</protein>
<dbReference type="Proteomes" id="UP000823521">
    <property type="component" value="Unassembled WGS sequence"/>
</dbReference>
<organism evidence="1 2">
    <name type="scientific">Micromonospora echinofusca</name>
    <dbReference type="NCBI Taxonomy" id="47858"/>
    <lineage>
        <taxon>Bacteria</taxon>
        <taxon>Bacillati</taxon>
        <taxon>Actinomycetota</taxon>
        <taxon>Actinomycetes</taxon>
        <taxon>Micromonosporales</taxon>
        <taxon>Micromonosporaceae</taxon>
        <taxon>Micromonospora</taxon>
    </lineage>
</organism>
<accession>A0ABS3VPP1</accession>
<comment type="caution">
    <text evidence="1">The sequence shown here is derived from an EMBL/GenBank/DDBJ whole genome shotgun (WGS) entry which is preliminary data.</text>
</comment>
<proteinExistence type="predicted"/>